<evidence type="ECO:0000259" key="6">
    <source>
        <dbReference type="Pfam" id="PF00107"/>
    </source>
</evidence>
<dbReference type="InterPro" id="IPR013154">
    <property type="entry name" value="ADH-like_N"/>
</dbReference>
<keyword evidence="3 5" id="KW-0862">Zinc</keyword>
<keyword evidence="2 5" id="KW-0479">Metal-binding</keyword>
<feature type="domain" description="Alcohol dehydrogenase-like C-terminal" evidence="6">
    <location>
        <begin position="182"/>
        <end position="287"/>
    </location>
</feature>
<dbReference type="GO" id="GO:0008270">
    <property type="term" value="F:zinc ion binding"/>
    <property type="evidence" value="ECO:0007669"/>
    <property type="project" value="InterPro"/>
</dbReference>
<reference evidence="8" key="2">
    <citation type="submission" date="2020-09" db="EMBL/GenBank/DDBJ databases">
        <title>Novel species in genus Aeromicrobium.</title>
        <authorList>
            <person name="Zhang G."/>
        </authorList>
    </citation>
    <scope>NUCLEOTIDE SEQUENCE</scope>
    <source>
        <strain evidence="8">SSW1-57</strain>
    </source>
</reference>
<dbReference type="SUPFAM" id="SSF51735">
    <property type="entry name" value="NAD(P)-binding Rossmann-fold domains"/>
    <property type="match status" value="1"/>
</dbReference>
<evidence type="ECO:0000313" key="9">
    <source>
        <dbReference type="EMBL" id="NYI39423.1"/>
    </source>
</evidence>
<dbReference type="InterPro" id="IPR011032">
    <property type="entry name" value="GroES-like_sf"/>
</dbReference>
<feature type="domain" description="Alcohol dehydrogenase-like N-terminal" evidence="7">
    <location>
        <begin position="25"/>
        <end position="130"/>
    </location>
</feature>
<organism evidence="8 11">
    <name type="scientific">Aeromicrobium tamlense</name>
    <dbReference type="NCBI Taxonomy" id="375541"/>
    <lineage>
        <taxon>Bacteria</taxon>
        <taxon>Bacillati</taxon>
        <taxon>Actinomycetota</taxon>
        <taxon>Actinomycetes</taxon>
        <taxon>Propionibacteriales</taxon>
        <taxon>Nocardioidaceae</taxon>
        <taxon>Aeromicrobium</taxon>
    </lineage>
</organism>
<dbReference type="PANTHER" id="PTHR42813">
    <property type="entry name" value="ZINC-TYPE ALCOHOL DEHYDROGENASE-LIKE"/>
    <property type="match status" value="1"/>
</dbReference>
<gene>
    <name evidence="9" type="ORF">BJ975_002798</name>
    <name evidence="8" type="ORF">IDH50_06745</name>
</gene>
<dbReference type="Proteomes" id="UP000587211">
    <property type="component" value="Unassembled WGS sequence"/>
</dbReference>
<keyword evidence="4" id="KW-0560">Oxidoreductase</keyword>
<dbReference type="PANTHER" id="PTHR42813:SF2">
    <property type="entry name" value="DEHYDROGENASE, ZINC-CONTAINING, PUTATIVE (AFU_ORTHOLOGUE AFUA_2G02810)-RELATED"/>
    <property type="match status" value="1"/>
</dbReference>
<dbReference type="AlphaFoldDB" id="A0A8I0FW37"/>
<evidence type="ECO:0000256" key="3">
    <source>
        <dbReference type="ARBA" id="ARBA00022833"/>
    </source>
</evidence>
<dbReference type="EMBL" id="JACBZN010000001">
    <property type="protein sequence ID" value="NYI39423.1"/>
    <property type="molecule type" value="Genomic_DNA"/>
</dbReference>
<dbReference type="PROSITE" id="PS00059">
    <property type="entry name" value="ADH_ZINC"/>
    <property type="match status" value="1"/>
</dbReference>
<evidence type="ECO:0000256" key="4">
    <source>
        <dbReference type="ARBA" id="ARBA00023002"/>
    </source>
</evidence>
<protein>
    <submittedName>
        <fullName evidence="8">Alcohol dehydrogenase catalytic domain-containing protein</fullName>
    </submittedName>
</protein>
<evidence type="ECO:0000313" key="8">
    <source>
        <dbReference type="EMBL" id="MBD1269920.1"/>
    </source>
</evidence>
<evidence type="ECO:0000256" key="5">
    <source>
        <dbReference type="RuleBase" id="RU361277"/>
    </source>
</evidence>
<evidence type="ECO:0000256" key="2">
    <source>
        <dbReference type="ARBA" id="ARBA00022723"/>
    </source>
</evidence>
<dbReference type="GO" id="GO:0016491">
    <property type="term" value="F:oxidoreductase activity"/>
    <property type="evidence" value="ECO:0007669"/>
    <property type="project" value="UniProtKB-KW"/>
</dbReference>
<dbReference type="RefSeq" id="WP_179427050.1">
    <property type="nucleotide sequence ID" value="NZ_BAAAMP010000002.1"/>
</dbReference>
<keyword evidence="10" id="KW-1185">Reference proteome</keyword>
<reference evidence="9 10" key="1">
    <citation type="submission" date="2020-07" db="EMBL/GenBank/DDBJ databases">
        <title>Sequencing the genomes of 1000 actinobacteria strains.</title>
        <authorList>
            <person name="Klenk H.-P."/>
        </authorList>
    </citation>
    <scope>NUCLEOTIDE SEQUENCE [LARGE SCALE GENOMIC DNA]</scope>
    <source>
        <strain evidence="9 10">DSM 19087</strain>
    </source>
</reference>
<dbReference type="EMBL" id="JACWMT010000001">
    <property type="protein sequence ID" value="MBD1269920.1"/>
    <property type="molecule type" value="Genomic_DNA"/>
</dbReference>
<proteinExistence type="inferred from homology"/>
<accession>A0A8I0FW37</accession>
<evidence type="ECO:0000256" key="1">
    <source>
        <dbReference type="ARBA" id="ARBA00001947"/>
    </source>
</evidence>
<evidence type="ECO:0000313" key="10">
    <source>
        <dbReference type="Proteomes" id="UP000587211"/>
    </source>
</evidence>
<dbReference type="Gene3D" id="3.90.180.10">
    <property type="entry name" value="Medium-chain alcohol dehydrogenases, catalytic domain"/>
    <property type="match status" value="1"/>
</dbReference>
<dbReference type="InterPro" id="IPR002328">
    <property type="entry name" value="ADH_Zn_CS"/>
</dbReference>
<dbReference type="Proteomes" id="UP000659061">
    <property type="component" value="Unassembled WGS sequence"/>
</dbReference>
<dbReference type="InterPro" id="IPR013149">
    <property type="entry name" value="ADH-like_C"/>
</dbReference>
<evidence type="ECO:0000313" key="11">
    <source>
        <dbReference type="Proteomes" id="UP000659061"/>
    </source>
</evidence>
<name>A0A8I0FW37_9ACTN</name>
<dbReference type="Pfam" id="PF08240">
    <property type="entry name" value="ADH_N"/>
    <property type="match status" value="1"/>
</dbReference>
<comment type="caution">
    <text evidence="8">The sequence shown here is derived from an EMBL/GenBank/DDBJ whole genome shotgun (WGS) entry which is preliminary data.</text>
</comment>
<comment type="cofactor">
    <cofactor evidence="1 5">
        <name>Zn(2+)</name>
        <dbReference type="ChEBI" id="CHEBI:29105"/>
    </cofactor>
</comment>
<dbReference type="Gene3D" id="3.40.50.720">
    <property type="entry name" value="NAD(P)-binding Rossmann-like Domain"/>
    <property type="match status" value="1"/>
</dbReference>
<sequence length="349" mass="36708">MRATVLTAPGRVGLEQRPDPVVLEPTDAVVEVVAAAVCGSDLWWFRGDNSFDEPRRMGHEFVGRVVSAGSAVALVPGDFVLSAFTFGDNTCSACREGFTSNCAHGGYWGAFDDAGRPLDGGQSELVRVPLADGTLVRVDAPVTEELLPHLLALTDVMATGVHAARCAGVVPGADAVVIGDGAVGLCAVAACRREGARHVTILSRNPDRQRLARLLGADEVIEVRGEEAVRQLRSRDGGPAHVLECVGTSESLATAIDAARVGGQIGMVGIPHGDDFHPRQLFAKNLGLRAGGAPARALLDELLPEVLAGTLRPGVVFDRQYDLADVAQAYADMANRRTTKALLRVSPLD</sequence>
<dbReference type="SUPFAM" id="SSF50129">
    <property type="entry name" value="GroES-like"/>
    <property type="match status" value="1"/>
</dbReference>
<evidence type="ECO:0000259" key="7">
    <source>
        <dbReference type="Pfam" id="PF08240"/>
    </source>
</evidence>
<comment type="similarity">
    <text evidence="5">Belongs to the zinc-containing alcohol dehydrogenase family.</text>
</comment>
<dbReference type="InterPro" id="IPR036291">
    <property type="entry name" value="NAD(P)-bd_dom_sf"/>
</dbReference>
<dbReference type="Pfam" id="PF00107">
    <property type="entry name" value="ADH_zinc_N"/>
    <property type="match status" value="1"/>
</dbReference>